<dbReference type="Pfam" id="PF00067">
    <property type="entry name" value="p450"/>
    <property type="match status" value="1"/>
</dbReference>
<name>A0A3S3N931_9MAGN</name>
<dbReference type="FunFam" id="1.10.630.10:FF:000007">
    <property type="entry name" value="Cytochrome P450 76C4"/>
    <property type="match status" value="1"/>
</dbReference>
<keyword evidence="10" id="KW-1185">Reference proteome</keyword>
<evidence type="ECO:0000313" key="9">
    <source>
        <dbReference type="EMBL" id="RWR87605.1"/>
    </source>
</evidence>
<dbReference type="EMBL" id="QPKB01000006">
    <property type="protein sequence ID" value="RWR87605.1"/>
    <property type="molecule type" value="Genomic_DNA"/>
</dbReference>
<dbReference type="GO" id="GO:0020037">
    <property type="term" value="F:heme binding"/>
    <property type="evidence" value="ECO:0007669"/>
    <property type="project" value="InterPro"/>
</dbReference>
<dbReference type="SUPFAM" id="SSF48264">
    <property type="entry name" value="Cytochrome P450"/>
    <property type="match status" value="1"/>
</dbReference>
<keyword evidence="5 8" id="KW-0560">Oxidoreductase</keyword>
<evidence type="ECO:0000256" key="5">
    <source>
        <dbReference type="ARBA" id="ARBA00023002"/>
    </source>
</evidence>
<dbReference type="Proteomes" id="UP000283530">
    <property type="component" value="Unassembled WGS sequence"/>
</dbReference>
<dbReference type="CDD" id="cd11073">
    <property type="entry name" value="CYP76-like"/>
    <property type="match status" value="1"/>
</dbReference>
<accession>A0A3S3N931</accession>
<dbReference type="AlphaFoldDB" id="A0A3S3N931"/>
<dbReference type="PANTHER" id="PTHR47950:SF49">
    <property type="entry name" value="CYTOCHROME P450"/>
    <property type="match status" value="1"/>
</dbReference>
<dbReference type="InterPro" id="IPR001128">
    <property type="entry name" value="Cyt_P450"/>
</dbReference>
<dbReference type="GO" id="GO:0005506">
    <property type="term" value="F:iron ion binding"/>
    <property type="evidence" value="ECO:0007669"/>
    <property type="project" value="InterPro"/>
</dbReference>
<sequence>MTYQMQDISFLLILLPLLSLFFFFCTLLKPNLNLPPGPRPWPVVGNLLQLGKHPHASLAQMARAHGPLISLRLGTQLLVVASSPSTAAQVLKTHDRVLSARYIPHTYRVKTYIEHSLAFSFDCNEQWKRMRTVCKTELFTTRMLDAQAHMRERKVGELMGLLLSNRGRVVQLGKFVFGTVFNIMSNVVFSRDAFDLVDQEENKASRLKFGVSRALELGLVPNLADYYPSLARLDVQGLNRETASFLERIYYVWELFIRKRREEEEEEEGDNRKHDFLSVLFSAGCSDLQLKALISDMFTAGTDTSTSVVDWTMSELMRNSKLMQKVKDELKQVVGERIEGEYAVRESHLSHLHYLQACIKESLRLHPPAPLLLPRQALEACEVMNYTIPKDCRVMVNVWAIGRDPNVWKDPLTFSPERFLNSSVDYKGNDFELAPFGAGRRMCPGLPLASRVSKLILASLIHTFDWLLPDGIQPSQLNMNERFGLTLDREQPLLLVPK</sequence>
<gene>
    <name evidence="9" type="ORF">CKAN_01655600</name>
</gene>
<dbReference type="GO" id="GO:0004497">
    <property type="term" value="F:monooxygenase activity"/>
    <property type="evidence" value="ECO:0007669"/>
    <property type="project" value="UniProtKB-KW"/>
</dbReference>
<dbReference type="PRINTS" id="PR00463">
    <property type="entry name" value="EP450I"/>
</dbReference>
<keyword evidence="3 7" id="KW-0349">Heme</keyword>
<comment type="similarity">
    <text evidence="2 8">Belongs to the cytochrome P450 family.</text>
</comment>
<evidence type="ECO:0000256" key="2">
    <source>
        <dbReference type="ARBA" id="ARBA00010617"/>
    </source>
</evidence>
<keyword evidence="8" id="KW-0503">Monooxygenase</keyword>
<keyword evidence="6 7" id="KW-0408">Iron</keyword>
<evidence type="ECO:0000256" key="1">
    <source>
        <dbReference type="ARBA" id="ARBA00001971"/>
    </source>
</evidence>
<dbReference type="GO" id="GO:0016705">
    <property type="term" value="F:oxidoreductase activity, acting on paired donors, with incorporation or reduction of molecular oxygen"/>
    <property type="evidence" value="ECO:0007669"/>
    <property type="project" value="InterPro"/>
</dbReference>
<comment type="caution">
    <text evidence="9">The sequence shown here is derived from an EMBL/GenBank/DDBJ whole genome shotgun (WGS) entry which is preliminary data.</text>
</comment>
<dbReference type="OrthoDB" id="1877779at2759"/>
<dbReference type="PROSITE" id="PS00086">
    <property type="entry name" value="CYTOCHROME_P450"/>
    <property type="match status" value="1"/>
</dbReference>
<dbReference type="PANTHER" id="PTHR47950">
    <property type="entry name" value="CYTOCHROME P450, FAMILY 76, SUBFAMILY C, POLYPEPTIDE 5-RELATED"/>
    <property type="match status" value="1"/>
</dbReference>
<evidence type="ECO:0000256" key="8">
    <source>
        <dbReference type="RuleBase" id="RU000461"/>
    </source>
</evidence>
<dbReference type="InterPro" id="IPR017972">
    <property type="entry name" value="Cyt_P450_CS"/>
</dbReference>
<comment type="cofactor">
    <cofactor evidence="1 7">
        <name>heme</name>
        <dbReference type="ChEBI" id="CHEBI:30413"/>
    </cofactor>
</comment>
<dbReference type="Gene3D" id="1.10.630.10">
    <property type="entry name" value="Cytochrome P450"/>
    <property type="match status" value="1"/>
</dbReference>
<reference evidence="9 10" key="1">
    <citation type="journal article" date="2019" name="Nat. Plants">
        <title>Stout camphor tree genome fills gaps in understanding of flowering plant genome evolution.</title>
        <authorList>
            <person name="Chaw S.M."/>
            <person name="Liu Y.C."/>
            <person name="Wu Y.W."/>
            <person name="Wang H.Y."/>
            <person name="Lin C.I."/>
            <person name="Wu C.S."/>
            <person name="Ke H.M."/>
            <person name="Chang L.Y."/>
            <person name="Hsu C.Y."/>
            <person name="Yang H.T."/>
            <person name="Sudianto E."/>
            <person name="Hsu M.H."/>
            <person name="Wu K.P."/>
            <person name="Wang L.N."/>
            <person name="Leebens-Mack J.H."/>
            <person name="Tsai I.J."/>
        </authorList>
    </citation>
    <scope>NUCLEOTIDE SEQUENCE [LARGE SCALE GENOMIC DNA]</scope>
    <source>
        <strain evidence="10">cv. Chaw 1501</strain>
        <tissue evidence="9">Young leaves</tissue>
    </source>
</reference>
<evidence type="ECO:0000256" key="4">
    <source>
        <dbReference type="ARBA" id="ARBA00022723"/>
    </source>
</evidence>
<evidence type="ECO:0000256" key="6">
    <source>
        <dbReference type="ARBA" id="ARBA00023004"/>
    </source>
</evidence>
<evidence type="ECO:0000313" key="10">
    <source>
        <dbReference type="Proteomes" id="UP000283530"/>
    </source>
</evidence>
<dbReference type="InterPro" id="IPR036396">
    <property type="entry name" value="Cyt_P450_sf"/>
</dbReference>
<dbReference type="InterPro" id="IPR002401">
    <property type="entry name" value="Cyt_P450_E_grp-I"/>
</dbReference>
<evidence type="ECO:0000256" key="7">
    <source>
        <dbReference type="PIRSR" id="PIRSR602401-1"/>
    </source>
</evidence>
<dbReference type="STRING" id="337451.A0A3S3N931"/>
<keyword evidence="4 7" id="KW-0479">Metal-binding</keyword>
<dbReference type="PRINTS" id="PR00385">
    <property type="entry name" value="P450"/>
</dbReference>
<proteinExistence type="inferred from homology"/>
<protein>
    <submittedName>
        <fullName evidence="9">Putative S-N-methylcoclaurine 3'-hydroxylase isozyme 2</fullName>
    </submittedName>
</protein>
<evidence type="ECO:0000256" key="3">
    <source>
        <dbReference type="ARBA" id="ARBA00022617"/>
    </source>
</evidence>
<feature type="binding site" description="axial binding residue" evidence="7">
    <location>
        <position position="443"/>
    </location>
    <ligand>
        <name>heme</name>
        <dbReference type="ChEBI" id="CHEBI:30413"/>
    </ligand>
    <ligandPart>
        <name>Fe</name>
        <dbReference type="ChEBI" id="CHEBI:18248"/>
    </ligandPart>
</feature>
<organism evidence="9 10">
    <name type="scientific">Cinnamomum micranthum f. kanehirae</name>
    <dbReference type="NCBI Taxonomy" id="337451"/>
    <lineage>
        <taxon>Eukaryota</taxon>
        <taxon>Viridiplantae</taxon>
        <taxon>Streptophyta</taxon>
        <taxon>Embryophyta</taxon>
        <taxon>Tracheophyta</taxon>
        <taxon>Spermatophyta</taxon>
        <taxon>Magnoliopsida</taxon>
        <taxon>Magnoliidae</taxon>
        <taxon>Laurales</taxon>
        <taxon>Lauraceae</taxon>
        <taxon>Cinnamomum</taxon>
    </lineage>
</organism>